<dbReference type="KEGG" id="dez:DKM44_06390"/>
<dbReference type="Pfam" id="PF01047">
    <property type="entry name" value="MarR"/>
    <property type="match status" value="1"/>
</dbReference>
<dbReference type="OrthoDB" id="9799747at2"/>
<protein>
    <submittedName>
        <fullName evidence="2">MarR family transcriptional regulator</fullName>
    </submittedName>
</protein>
<dbReference type="PANTHER" id="PTHR33164">
    <property type="entry name" value="TRANSCRIPTIONAL REGULATOR, MARR FAMILY"/>
    <property type="match status" value="1"/>
</dbReference>
<keyword evidence="3" id="KW-1185">Reference proteome</keyword>
<dbReference type="InterPro" id="IPR039422">
    <property type="entry name" value="MarR/SlyA-like"/>
</dbReference>
<dbReference type="PROSITE" id="PS50995">
    <property type="entry name" value="HTH_MARR_2"/>
    <property type="match status" value="1"/>
</dbReference>
<evidence type="ECO:0000313" key="2">
    <source>
        <dbReference type="EMBL" id="AWN24516.1"/>
    </source>
</evidence>
<dbReference type="Proteomes" id="UP000245368">
    <property type="component" value="Chromosome"/>
</dbReference>
<name>A0A2Z3JKT1_9DEIO</name>
<dbReference type="GO" id="GO:0006950">
    <property type="term" value="P:response to stress"/>
    <property type="evidence" value="ECO:0007669"/>
    <property type="project" value="TreeGrafter"/>
</dbReference>
<proteinExistence type="predicted"/>
<dbReference type="GO" id="GO:0003700">
    <property type="term" value="F:DNA-binding transcription factor activity"/>
    <property type="evidence" value="ECO:0007669"/>
    <property type="project" value="InterPro"/>
</dbReference>
<dbReference type="InterPro" id="IPR000835">
    <property type="entry name" value="HTH_MarR-typ"/>
</dbReference>
<dbReference type="SMART" id="SM00347">
    <property type="entry name" value="HTH_MARR"/>
    <property type="match status" value="1"/>
</dbReference>
<dbReference type="EMBL" id="CP029494">
    <property type="protein sequence ID" value="AWN24516.1"/>
    <property type="molecule type" value="Genomic_DNA"/>
</dbReference>
<accession>A0A2Z3JKT1</accession>
<dbReference type="PRINTS" id="PR00598">
    <property type="entry name" value="HTHMARR"/>
</dbReference>
<evidence type="ECO:0000259" key="1">
    <source>
        <dbReference type="PROSITE" id="PS50995"/>
    </source>
</evidence>
<dbReference type="Gene3D" id="1.10.10.10">
    <property type="entry name" value="Winged helix-like DNA-binding domain superfamily/Winged helix DNA-binding domain"/>
    <property type="match status" value="1"/>
</dbReference>
<reference evidence="2 3" key="1">
    <citation type="submission" date="2018-05" db="EMBL/GenBank/DDBJ databases">
        <title>Complete Genome Sequence of Deinococcus sp. strain 17bor-2.</title>
        <authorList>
            <person name="Srinivasan S."/>
        </authorList>
    </citation>
    <scope>NUCLEOTIDE SEQUENCE [LARGE SCALE GENOMIC DNA]</scope>
    <source>
        <strain evidence="2 3">17bor-2</strain>
    </source>
</reference>
<dbReference type="RefSeq" id="WP_109828240.1">
    <property type="nucleotide sequence ID" value="NZ_CP029494.1"/>
</dbReference>
<gene>
    <name evidence="2" type="ORF">DKM44_06390</name>
</gene>
<dbReference type="InterPro" id="IPR036390">
    <property type="entry name" value="WH_DNA-bd_sf"/>
</dbReference>
<dbReference type="PANTHER" id="PTHR33164:SF101">
    <property type="entry name" value="TRANSCRIPTIONAL REPRESSOR MPRA"/>
    <property type="match status" value="1"/>
</dbReference>
<sequence length="156" mass="16991">MPTKYAGSAQERAALGAYIKLWRAAHMVEMEANRHLADFDLTTSQFGVLEALHHLGPMSQRQLASKILRSSGNLTMVIDNLEKAELVRRERSEQDRRVMTVSLTGAGRALIDRVLPAHVQGIVGVFSVLNDDELAQLSALSRKLGLALSAAAADSE</sequence>
<organism evidence="2 3">
    <name type="scientific">Deinococcus irradiatisoli</name>
    <dbReference type="NCBI Taxonomy" id="2202254"/>
    <lineage>
        <taxon>Bacteria</taxon>
        <taxon>Thermotogati</taxon>
        <taxon>Deinococcota</taxon>
        <taxon>Deinococci</taxon>
        <taxon>Deinococcales</taxon>
        <taxon>Deinococcaceae</taxon>
        <taxon>Deinococcus</taxon>
    </lineage>
</organism>
<dbReference type="AlphaFoldDB" id="A0A2Z3JKT1"/>
<dbReference type="SUPFAM" id="SSF46785">
    <property type="entry name" value="Winged helix' DNA-binding domain"/>
    <property type="match status" value="1"/>
</dbReference>
<evidence type="ECO:0000313" key="3">
    <source>
        <dbReference type="Proteomes" id="UP000245368"/>
    </source>
</evidence>
<dbReference type="InterPro" id="IPR036388">
    <property type="entry name" value="WH-like_DNA-bd_sf"/>
</dbReference>
<feature type="domain" description="HTH marR-type" evidence="1">
    <location>
        <begin position="14"/>
        <end position="146"/>
    </location>
</feature>